<evidence type="ECO:0000256" key="1">
    <source>
        <dbReference type="SAM" id="MobiDB-lite"/>
    </source>
</evidence>
<dbReference type="VEuPathDB" id="FungiDB:SeMB42_g05693"/>
<feature type="region of interest" description="Disordered" evidence="1">
    <location>
        <begin position="214"/>
        <end position="235"/>
    </location>
</feature>
<comment type="caution">
    <text evidence="3">The sequence shown here is derived from an EMBL/GenBank/DDBJ whole genome shotgun (WGS) entry which is preliminary data.</text>
</comment>
<dbReference type="PROSITE" id="PS50097">
    <property type="entry name" value="BTB"/>
    <property type="match status" value="1"/>
</dbReference>
<dbReference type="EMBL" id="QEAN01000282">
    <property type="protein sequence ID" value="TPX41161.1"/>
    <property type="molecule type" value="Genomic_DNA"/>
</dbReference>
<evidence type="ECO:0000259" key="2">
    <source>
        <dbReference type="PROSITE" id="PS50097"/>
    </source>
</evidence>
<evidence type="ECO:0000313" key="4">
    <source>
        <dbReference type="Proteomes" id="UP000317494"/>
    </source>
</evidence>
<dbReference type="InterPro" id="IPR011333">
    <property type="entry name" value="SKP1/BTB/POZ_sf"/>
</dbReference>
<dbReference type="Proteomes" id="UP000317494">
    <property type="component" value="Unassembled WGS sequence"/>
</dbReference>
<protein>
    <recommendedName>
        <fullName evidence="2">BTB domain-containing protein</fullName>
    </recommendedName>
</protein>
<sequence length="656" mass="72818">MDASPASSSSRHLPDLPSIDFQLPPHLPHGPPDLTIVLAIDRNTSREYRVHKAVVTKWRYFEALLRKGFQERDAGRLELYVPVPHPRGGGADLGGLLSWMYGRVQEQWFYASAILDTIQNAGYLSLDDLVAKCYTVFPLIWRDVVRQPAWSHTCIEEGHLSELLHKATQVSLMAPAEKLECILKWARDYDAADARLLQRRIEIECGACIADTPDADDNAPDKQGRRLPPRDAASTTLSDIPFPTLLHLSCIHTQEFNLGISASTMMKTAKLELEHTRNEWCRVTRCSRPQVGAIPLVHNHHPSRYDCWALAIVIVRSDCEPTQTELLAEFPHSHSTMRRLALLPIVATGLLCHHHSADAARALQLTNAGNRAYIKQTNTMAPYDVLEAAIFQEGNFVRQYYWAQPQAKYSLTSFDYSFVSSLTRIVEMNHTVFPLNSSLIAAYTDSFINLQDKDVQASFSRIQTQTTGDTYVKLASNATFNNGAFLATTYYVNKNTGMTQDNLFLDDNSIKYSLFLTNWPYKSPNSVVLFQHNVYPLTPNDKCALVDDSSVVCGAGTFSWGKMFDLKGNPIQTMKPLLAYDPATASYVISVATEAIRPAAIFFDSTGLTLKTSMLATNQSASTSASALANAQTSAATRLEGPASLLLAVLFALSML</sequence>
<keyword evidence="4" id="KW-1185">Reference proteome</keyword>
<dbReference type="Gene3D" id="3.30.710.10">
    <property type="entry name" value="Potassium Channel Kv1.1, Chain A"/>
    <property type="match status" value="1"/>
</dbReference>
<proteinExistence type="predicted"/>
<dbReference type="InterPro" id="IPR000210">
    <property type="entry name" value="BTB/POZ_dom"/>
</dbReference>
<dbReference type="AlphaFoldDB" id="A0A507CPV3"/>
<evidence type="ECO:0000313" key="3">
    <source>
        <dbReference type="EMBL" id="TPX41161.1"/>
    </source>
</evidence>
<reference evidence="3 4" key="1">
    <citation type="journal article" date="2019" name="Sci. Rep.">
        <title>Comparative genomics of chytrid fungi reveal insights into the obligate biotrophic and pathogenic lifestyle of Synchytrium endobioticum.</title>
        <authorList>
            <person name="van de Vossenberg B.T.L.H."/>
            <person name="Warris S."/>
            <person name="Nguyen H.D.T."/>
            <person name="van Gent-Pelzer M.P.E."/>
            <person name="Joly D.L."/>
            <person name="van de Geest H.C."/>
            <person name="Bonants P.J.M."/>
            <person name="Smith D.S."/>
            <person name="Levesque C.A."/>
            <person name="van der Lee T.A.J."/>
        </authorList>
    </citation>
    <scope>NUCLEOTIDE SEQUENCE [LARGE SCALE GENOMIC DNA]</scope>
    <source>
        <strain evidence="3 4">MB42</strain>
    </source>
</reference>
<accession>A0A507CPV3</accession>
<organism evidence="3 4">
    <name type="scientific">Synchytrium endobioticum</name>
    <dbReference type="NCBI Taxonomy" id="286115"/>
    <lineage>
        <taxon>Eukaryota</taxon>
        <taxon>Fungi</taxon>
        <taxon>Fungi incertae sedis</taxon>
        <taxon>Chytridiomycota</taxon>
        <taxon>Chytridiomycota incertae sedis</taxon>
        <taxon>Chytridiomycetes</taxon>
        <taxon>Synchytriales</taxon>
        <taxon>Synchytriaceae</taxon>
        <taxon>Synchytrium</taxon>
    </lineage>
</organism>
<name>A0A507CPV3_9FUNG</name>
<gene>
    <name evidence="3" type="ORF">SeMB42_g05693</name>
</gene>
<feature type="domain" description="BTB" evidence="2">
    <location>
        <begin position="32"/>
        <end position="101"/>
    </location>
</feature>